<dbReference type="Pfam" id="PF00036">
    <property type="entry name" value="EF-hand_1"/>
    <property type="match status" value="1"/>
</dbReference>
<feature type="compositionally biased region" description="Basic and acidic residues" evidence="3">
    <location>
        <begin position="169"/>
        <end position="178"/>
    </location>
</feature>
<dbReference type="InterPro" id="IPR018247">
    <property type="entry name" value="EF_Hand_1_Ca_BS"/>
</dbReference>
<proteinExistence type="predicted"/>
<dbReference type="GO" id="GO:0000137">
    <property type="term" value="C:Golgi cis cisterna"/>
    <property type="evidence" value="ECO:0000318"/>
    <property type="project" value="GO_Central"/>
</dbReference>
<dbReference type="CDD" id="cd00051">
    <property type="entry name" value="EFh"/>
    <property type="match status" value="1"/>
</dbReference>
<reference evidence="7" key="1">
    <citation type="submission" date="2025-08" db="UniProtKB">
        <authorList>
            <consortium name="RefSeq"/>
        </authorList>
    </citation>
    <scope>IDENTIFICATION</scope>
    <source>
        <strain evidence="7">Nigerian</strain>
        <tissue evidence="7">Liver and blood</tissue>
    </source>
</reference>
<feature type="domain" description="EF-hand" evidence="4">
    <location>
        <begin position="34"/>
        <end position="69"/>
    </location>
</feature>
<dbReference type="AGR" id="Xenbase:XB-GENE-982486"/>
<dbReference type="RefSeq" id="XP_031750608.1">
    <property type="nucleotide sequence ID" value="XM_031894748.1"/>
</dbReference>
<feature type="region of interest" description="Disordered" evidence="3">
    <location>
        <begin position="169"/>
        <end position="188"/>
    </location>
</feature>
<evidence type="ECO:0000256" key="3">
    <source>
        <dbReference type="SAM" id="MobiDB-lite"/>
    </source>
</evidence>
<dbReference type="InterPro" id="IPR011992">
    <property type="entry name" value="EF-hand-dom_pair"/>
</dbReference>
<dbReference type="PROSITE" id="PS00018">
    <property type="entry name" value="EF_HAND_1"/>
    <property type="match status" value="1"/>
</dbReference>
<evidence type="ECO:0000259" key="5">
    <source>
        <dbReference type="PROSITE" id="PS51725"/>
    </source>
</evidence>
<evidence type="ECO:0000256" key="1">
    <source>
        <dbReference type="ARBA" id="ARBA00022723"/>
    </source>
</evidence>
<dbReference type="GO" id="GO:0005737">
    <property type="term" value="C:cytoplasm"/>
    <property type="evidence" value="ECO:0000318"/>
    <property type="project" value="GO_Central"/>
</dbReference>
<dbReference type="PROSITE" id="PS51725">
    <property type="entry name" value="ABM"/>
    <property type="match status" value="1"/>
</dbReference>
<dbReference type="GO" id="GO:0005783">
    <property type="term" value="C:endoplasmic reticulum"/>
    <property type="evidence" value="ECO:0000318"/>
    <property type="project" value="GO_Central"/>
</dbReference>
<accession>A0A8J1IYF3</accession>
<evidence type="ECO:0000259" key="4">
    <source>
        <dbReference type="PROSITE" id="PS50222"/>
    </source>
</evidence>
<dbReference type="GeneID" id="100497938"/>
<protein>
    <submittedName>
        <fullName evidence="7">N-terminal EF-hand calcium-binding protein 3 isoform X1</fullName>
    </submittedName>
</protein>
<dbReference type="Xenbase" id="XB-GENE-982486">
    <property type="gene designation" value="necab3"/>
</dbReference>
<dbReference type="AlphaFoldDB" id="A0A8J1IYF3"/>
<dbReference type="SUPFAM" id="SSF47473">
    <property type="entry name" value="EF-hand"/>
    <property type="match status" value="1"/>
</dbReference>
<dbReference type="Gene3D" id="3.30.70.100">
    <property type="match status" value="1"/>
</dbReference>
<keyword evidence="1" id="KW-0479">Metal-binding</keyword>
<feature type="domain" description="ABM" evidence="5">
    <location>
        <begin position="281"/>
        <end position="369"/>
    </location>
</feature>
<dbReference type="GO" id="GO:0042984">
    <property type="term" value="P:regulation of amyloid precursor protein biosynthetic process"/>
    <property type="evidence" value="ECO:0000318"/>
    <property type="project" value="GO_Central"/>
</dbReference>
<dbReference type="SMART" id="SM00054">
    <property type="entry name" value="EFh"/>
    <property type="match status" value="1"/>
</dbReference>
<dbReference type="Proteomes" id="UP000008143">
    <property type="component" value="Chromosome 10"/>
</dbReference>
<evidence type="ECO:0000313" key="7">
    <source>
        <dbReference type="RefSeq" id="XP_031750608.1"/>
    </source>
</evidence>
<name>A0A8J1IYF3_XENTR</name>
<sequence length="381" mass="43962">MMSCAEMITMCLLSAKHSQEDQREQFSPPKLCSQDLSIFQDIFRRADKDDDGKLSFDEFQNFFSDGILNREELKEMFSRIDTKQGNNMDTERLCDYFSEYLGEYKNVLVALDNLNVTILSAMDKTKMNYEASSQIEQFVTRFLLRETMNQLHSLQNSLDCALETIEAQTGHERQDARKSTPQQLGRKCNRRAHKSVCLSPTDPYSGILTTGLPVENDTPWSAQINRLEQLIDKLECTSPQFEPLKGDPSIDPTEPVAKKEDAGRIGVPSNRSTGLAYKYILVAQRQLPVAEHYQDQFNLSLESYIKMTSVQNSCLHISTHRRHSESAYVLYEIWEDQESWKNHLQSAQSKTFQRVIIDCLENPEQLRTMQFPASWWNLNPN</sequence>
<keyword evidence="6" id="KW-1185">Reference proteome</keyword>
<dbReference type="CTD" id="63941"/>
<dbReference type="PROSITE" id="PS50222">
    <property type="entry name" value="EF_HAND_2"/>
    <property type="match status" value="1"/>
</dbReference>
<dbReference type="InterPro" id="IPR007138">
    <property type="entry name" value="ABM_dom"/>
</dbReference>
<feature type="region of interest" description="Disordered" evidence="3">
    <location>
        <begin position="241"/>
        <end position="265"/>
    </location>
</feature>
<dbReference type="InterPro" id="IPR002048">
    <property type="entry name" value="EF_hand_dom"/>
</dbReference>
<keyword evidence="2" id="KW-0106">Calcium</keyword>
<dbReference type="PANTHER" id="PTHR12178">
    <property type="entry name" value="EF-HAND DOMAIN-CONTAINING PROTEIN"/>
    <property type="match status" value="1"/>
</dbReference>
<evidence type="ECO:0000256" key="2">
    <source>
        <dbReference type="ARBA" id="ARBA00022837"/>
    </source>
</evidence>
<evidence type="ECO:0000313" key="8">
    <source>
        <dbReference type="Xenbase" id="XB-GENE-982486"/>
    </source>
</evidence>
<evidence type="ECO:0000313" key="6">
    <source>
        <dbReference type="Proteomes" id="UP000008143"/>
    </source>
</evidence>
<dbReference type="PANTHER" id="PTHR12178:SF3">
    <property type="entry name" value="N-TERMINAL EF-HAND CALCIUM-BINDING PROTEIN 3"/>
    <property type="match status" value="1"/>
</dbReference>
<dbReference type="SUPFAM" id="SSF54909">
    <property type="entry name" value="Dimeric alpha+beta barrel"/>
    <property type="match status" value="1"/>
</dbReference>
<dbReference type="InterPro" id="IPR039862">
    <property type="entry name" value="NECAB1/2/3"/>
</dbReference>
<organism evidence="6 7">
    <name type="scientific">Xenopus tropicalis</name>
    <name type="common">Western clawed frog</name>
    <name type="synonym">Silurana tropicalis</name>
    <dbReference type="NCBI Taxonomy" id="8364"/>
    <lineage>
        <taxon>Eukaryota</taxon>
        <taxon>Metazoa</taxon>
        <taxon>Chordata</taxon>
        <taxon>Craniata</taxon>
        <taxon>Vertebrata</taxon>
        <taxon>Euteleostomi</taxon>
        <taxon>Amphibia</taxon>
        <taxon>Batrachia</taxon>
        <taxon>Anura</taxon>
        <taxon>Pipoidea</taxon>
        <taxon>Pipidae</taxon>
        <taxon>Xenopodinae</taxon>
        <taxon>Xenopus</taxon>
        <taxon>Silurana</taxon>
    </lineage>
</organism>
<gene>
    <name evidence="7 8" type="primary">necab3</name>
</gene>
<dbReference type="OrthoDB" id="289247at2759"/>
<dbReference type="GO" id="GO:0005509">
    <property type="term" value="F:calcium ion binding"/>
    <property type="evidence" value="ECO:0007669"/>
    <property type="project" value="InterPro"/>
</dbReference>
<dbReference type="Pfam" id="PF03992">
    <property type="entry name" value="ABM"/>
    <property type="match status" value="1"/>
</dbReference>
<dbReference type="InterPro" id="IPR011008">
    <property type="entry name" value="Dimeric_a/b-barrel"/>
</dbReference>
<dbReference type="Gene3D" id="1.10.238.10">
    <property type="entry name" value="EF-hand"/>
    <property type="match status" value="1"/>
</dbReference>
<dbReference type="OMA" id="RNNMNKS"/>